<reference evidence="8 9" key="1">
    <citation type="submission" date="2019-02" db="EMBL/GenBank/DDBJ databases">
        <title>Deep-cultivation of Planctomycetes and their phenomic and genomic characterization uncovers novel biology.</title>
        <authorList>
            <person name="Wiegand S."/>
            <person name="Jogler M."/>
            <person name="Boedeker C."/>
            <person name="Pinto D."/>
            <person name="Vollmers J."/>
            <person name="Rivas-Marin E."/>
            <person name="Kohn T."/>
            <person name="Peeters S.H."/>
            <person name="Heuer A."/>
            <person name="Rast P."/>
            <person name="Oberbeckmann S."/>
            <person name="Bunk B."/>
            <person name="Jeske O."/>
            <person name="Meyerdierks A."/>
            <person name="Storesund J.E."/>
            <person name="Kallscheuer N."/>
            <person name="Luecker S."/>
            <person name="Lage O.M."/>
            <person name="Pohl T."/>
            <person name="Merkel B.J."/>
            <person name="Hornburger P."/>
            <person name="Mueller R.-W."/>
            <person name="Bruemmer F."/>
            <person name="Labrenz M."/>
            <person name="Spormann A.M."/>
            <person name="Op Den Camp H."/>
            <person name="Overmann J."/>
            <person name="Amann R."/>
            <person name="Jetten M.S.M."/>
            <person name="Mascher T."/>
            <person name="Medema M.H."/>
            <person name="Devos D.P."/>
            <person name="Kaster A.-K."/>
            <person name="Ovreas L."/>
            <person name="Rohde M."/>
            <person name="Galperin M.Y."/>
            <person name="Jogler C."/>
        </authorList>
    </citation>
    <scope>NUCLEOTIDE SEQUENCE [LARGE SCALE GENOMIC DNA]</scope>
    <source>
        <strain evidence="8 9">Pla144</strain>
    </source>
</reference>
<dbReference type="CDD" id="cd00397">
    <property type="entry name" value="DNA_BRE_C"/>
    <property type="match status" value="1"/>
</dbReference>
<dbReference type="InterPro" id="IPR002104">
    <property type="entry name" value="Integrase_catalytic"/>
</dbReference>
<feature type="compositionally biased region" description="Basic and acidic residues" evidence="6">
    <location>
        <begin position="284"/>
        <end position="294"/>
    </location>
</feature>
<keyword evidence="9" id="KW-1185">Reference proteome</keyword>
<keyword evidence="2" id="KW-0229">DNA integration</keyword>
<feature type="region of interest" description="Disordered" evidence="6">
    <location>
        <begin position="284"/>
        <end position="318"/>
    </location>
</feature>
<dbReference type="Proteomes" id="UP000318437">
    <property type="component" value="Unassembled WGS sequence"/>
</dbReference>
<evidence type="ECO:0000256" key="6">
    <source>
        <dbReference type="SAM" id="MobiDB-lite"/>
    </source>
</evidence>
<evidence type="ECO:0000259" key="7">
    <source>
        <dbReference type="PROSITE" id="PS51900"/>
    </source>
</evidence>
<dbReference type="AlphaFoldDB" id="A0A5C6CSW4"/>
<evidence type="ECO:0000256" key="1">
    <source>
        <dbReference type="ARBA" id="ARBA00008857"/>
    </source>
</evidence>
<organism evidence="8 9">
    <name type="scientific">Bythopirellula polymerisocia</name>
    <dbReference type="NCBI Taxonomy" id="2528003"/>
    <lineage>
        <taxon>Bacteria</taxon>
        <taxon>Pseudomonadati</taxon>
        <taxon>Planctomycetota</taxon>
        <taxon>Planctomycetia</taxon>
        <taxon>Pirellulales</taxon>
        <taxon>Lacipirellulaceae</taxon>
        <taxon>Bythopirellula</taxon>
    </lineage>
</organism>
<accession>A0A5C6CSW4</accession>
<evidence type="ECO:0000313" key="9">
    <source>
        <dbReference type="Proteomes" id="UP000318437"/>
    </source>
</evidence>
<gene>
    <name evidence="8" type="ORF">Pla144_23990</name>
</gene>
<dbReference type="GO" id="GO:0015074">
    <property type="term" value="P:DNA integration"/>
    <property type="evidence" value="ECO:0007669"/>
    <property type="project" value="UniProtKB-KW"/>
</dbReference>
<dbReference type="EMBL" id="SJPS01000003">
    <property type="protein sequence ID" value="TWU27622.1"/>
    <property type="molecule type" value="Genomic_DNA"/>
</dbReference>
<evidence type="ECO:0000256" key="2">
    <source>
        <dbReference type="ARBA" id="ARBA00022908"/>
    </source>
</evidence>
<comment type="similarity">
    <text evidence="1">Belongs to the 'phage' integrase family.</text>
</comment>
<dbReference type="InterPro" id="IPR013762">
    <property type="entry name" value="Integrase-like_cat_sf"/>
</dbReference>
<dbReference type="PANTHER" id="PTHR30349">
    <property type="entry name" value="PHAGE INTEGRASE-RELATED"/>
    <property type="match status" value="1"/>
</dbReference>
<dbReference type="InterPro" id="IPR044068">
    <property type="entry name" value="CB"/>
</dbReference>
<evidence type="ECO:0000313" key="8">
    <source>
        <dbReference type="EMBL" id="TWU27622.1"/>
    </source>
</evidence>
<evidence type="ECO:0000256" key="5">
    <source>
        <dbReference type="PROSITE-ProRule" id="PRU01248"/>
    </source>
</evidence>
<dbReference type="OrthoDB" id="254233at2"/>
<dbReference type="SUPFAM" id="SSF56349">
    <property type="entry name" value="DNA breaking-rejoining enzymes"/>
    <property type="match status" value="1"/>
</dbReference>
<dbReference type="PROSITE" id="PS51900">
    <property type="entry name" value="CB"/>
    <property type="match status" value="1"/>
</dbReference>
<dbReference type="GO" id="GO:0006310">
    <property type="term" value="P:DNA recombination"/>
    <property type="evidence" value="ECO:0007669"/>
    <property type="project" value="UniProtKB-KW"/>
</dbReference>
<evidence type="ECO:0000256" key="3">
    <source>
        <dbReference type="ARBA" id="ARBA00023125"/>
    </source>
</evidence>
<dbReference type="GO" id="GO:0003677">
    <property type="term" value="F:DNA binding"/>
    <property type="evidence" value="ECO:0007669"/>
    <property type="project" value="UniProtKB-UniRule"/>
</dbReference>
<dbReference type="Gene3D" id="1.10.443.10">
    <property type="entry name" value="Intergrase catalytic core"/>
    <property type="match status" value="1"/>
</dbReference>
<dbReference type="InterPro" id="IPR050090">
    <property type="entry name" value="Tyrosine_recombinase_XerCD"/>
</dbReference>
<comment type="caution">
    <text evidence="8">The sequence shown here is derived from an EMBL/GenBank/DDBJ whole genome shotgun (WGS) entry which is preliminary data.</text>
</comment>
<dbReference type="InterPro" id="IPR011010">
    <property type="entry name" value="DNA_brk_join_enz"/>
</dbReference>
<dbReference type="Pfam" id="PF00589">
    <property type="entry name" value="Phage_integrase"/>
    <property type="match status" value="1"/>
</dbReference>
<protein>
    <submittedName>
        <fullName evidence="8">Site-specific tyrosine recombinase XerC</fullName>
    </submittedName>
</protein>
<dbReference type="PANTHER" id="PTHR30349:SF64">
    <property type="entry name" value="PROPHAGE INTEGRASE INTD-RELATED"/>
    <property type="match status" value="1"/>
</dbReference>
<dbReference type="Gene3D" id="1.10.150.130">
    <property type="match status" value="1"/>
</dbReference>
<proteinExistence type="inferred from homology"/>
<dbReference type="RefSeq" id="WP_146450807.1">
    <property type="nucleotide sequence ID" value="NZ_SJPS01000003.1"/>
</dbReference>
<dbReference type="InterPro" id="IPR010998">
    <property type="entry name" value="Integrase_recombinase_N"/>
</dbReference>
<keyword evidence="4" id="KW-0233">DNA recombination</keyword>
<sequence>MPWPSNHLPKYRKHRGSGQAVVTLNGRDFYLGPHSTKASKLEYDRLIGEWLASGRNSLHGPTGETTVVELCTRYLQFAKGYYRKNGRNTNVIPALKCSLRYLREWYGKQPAVEFGPLALKAVRERMVEEGLSRRYINDHIDRIKRMFKWAVAEELVPSSVAQALFAVSGLRKGRSGARETEAILPVDDAIVEATLPCLPEVVADMVRLQRITAMRPAEVCILRPCDLDRASDIWLYRPGSHKTEHHGRDRVVTLGPNSQGILLRYLARDPQTFCFRPCDSEQKRRALKHSDRKTPLNCGNRPGKNGKPKPKRTAGDQYDSCSYRRAIHRACDKAFPHPELGSKVRKDMTDAQVAELKNWQSDHHWSPNQLRHAAATEIRREFGLEAAQVVLGHSSANVTQVYAERDFAKALEYARRRG</sequence>
<evidence type="ECO:0000256" key="4">
    <source>
        <dbReference type="ARBA" id="ARBA00023172"/>
    </source>
</evidence>
<feature type="domain" description="Core-binding (CB)" evidence="7">
    <location>
        <begin position="65"/>
        <end position="151"/>
    </location>
</feature>
<name>A0A5C6CSW4_9BACT</name>
<keyword evidence="3 5" id="KW-0238">DNA-binding</keyword>